<reference evidence="3" key="1">
    <citation type="journal article" date="2019" name="Int. J. Syst. Evol. Microbiol.">
        <title>The Global Catalogue of Microorganisms (GCM) 10K type strain sequencing project: providing services to taxonomists for standard genome sequencing and annotation.</title>
        <authorList>
            <consortium name="The Broad Institute Genomics Platform"/>
            <consortium name="The Broad Institute Genome Sequencing Center for Infectious Disease"/>
            <person name="Wu L."/>
            <person name="Ma J."/>
        </authorList>
    </citation>
    <scope>NUCLEOTIDE SEQUENCE [LARGE SCALE GENOMIC DNA]</scope>
    <source>
        <strain evidence="3">CECT 8570</strain>
    </source>
</reference>
<accession>A0ABV8V4R0</accession>
<comment type="caution">
    <text evidence="2">The sequence shown here is derived from an EMBL/GenBank/DDBJ whole genome shotgun (WGS) entry which is preliminary data.</text>
</comment>
<dbReference type="EMBL" id="JBHSCX010000005">
    <property type="protein sequence ID" value="MFC4362019.1"/>
    <property type="molecule type" value="Genomic_DNA"/>
</dbReference>
<feature type="chain" id="PRO_5046989043" evidence="1">
    <location>
        <begin position="31"/>
        <end position="277"/>
    </location>
</feature>
<organism evidence="2 3">
    <name type="scientific">Simiduia curdlanivorans</name>
    <dbReference type="NCBI Taxonomy" id="1492769"/>
    <lineage>
        <taxon>Bacteria</taxon>
        <taxon>Pseudomonadati</taxon>
        <taxon>Pseudomonadota</taxon>
        <taxon>Gammaproteobacteria</taxon>
        <taxon>Cellvibrionales</taxon>
        <taxon>Cellvibrionaceae</taxon>
        <taxon>Simiduia</taxon>
    </lineage>
</organism>
<evidence type="ECO:0000313" key="3">
    <source>
        <dbReference type="Proteomes" id="UP001595840"/>
    </source>
</evidence>
<keyword evidence="3" id="KW-1185">Reference proteome</keyword>
<dbReference type="InterPro" id="IPR019613">
    <property type="entry name" value="DUF4198"/>
</dbReference>
<feature type="signal peptide" evidence="1">
    <location>
        <begin position="1"/>
        <end position="30"/>
    </location>
</feature>
<protein>
    <submittedName>
        <fullName evidence="2">DUF4198 domain-containing protein</fullName>
    </submittedName>
</protein>
<dbReference type="RefSeq" id="WP_290259204.1">
    <property type="nucleotide sequence ID" value="NZ_JAUFQG010000004.1"/>
</dbReference>
<dbReference type="Proteomes" id="UP001595840">
    <property type="component" value="Unassembled WGS sequence"/>
</dbReference>
<evidence type="ECO:0000313" key="2">
    <source>
        <dbReference type="EMBL" id="MFC4362019.1"/>
    </source>
</evidence>
<sequence>MRALLSNRSKNALKVLVSIALCCAVGSAQAHKRWLLPTDFSLSDAEWVSVDYTASNNVFYVDKGMPLDDISVLSPSGKAEALGNPIQSKRRSSFEVHIKEQGSYRIMSGGEPMYFVAYTVPGSKEVKRARGPRDKLARELPEDAKDVKYMASVSRIETYVTLGQPSIVKPEQPEPGISLQIIDHPNALYADEPARFQFLMDGKPAKNLTLTLLPEGTRYRDQQAEKTYTTDGDGKVSVEWQGAGRYLLEAGVETASSDKTIAKVMYSYYLTLDVLKP</sequence>
<evidence type="ECO:0000256" key="1">
    <source>
        <dbReference type="SAM" id="SignalP"/>
    </source>
</evidence>
<dbReference type="Pfam" id="PF10670">
    <property type="entry name" value="DUF4198"/>
    <property type="match status" value="1"/>
</dbReference>
<keyword evidence="1" id="KW-0732">Signal</keyword>
<name>A0ABV8V4R0_9GAMM</name>
<proteinExistence type="predicted"/>
<gene>
    <name evidence="2" type="ORF">ACFOX3_06895</name>
</gene>